<organism evidence="2">
    <name type="scientific">Ooceraea biroi</name>
    <name type="common">Clonal raider ant</name>
    <name type="synonym">Cerapachys biroi</name>
    <dbReference type="NCBI Taxonomy" id="2015173"/>
    <lineage>
        <taxon>Eukaryota</taxon>
        <taxon>Metazoa</taxon>
        <taxon>Ecdysozoa</taxon>
        <taxon>Arthropoda</taxon>
        <taxon>Hexapoda</taxon>
        <taxon>Insecta</taxon>
        <taxon>Pterygota</taxon>
        <taxon>Neoptera</taxon>
        <taxon>Endopterygota</taxon>
        <taxon>Hymenoptera</taxon>
        <taxon>Apocrita</taxon>
        <taxon>Aculeata</taxon>
        <taxon>Formicoidea</taxon>
        <taxon>Formicidae</taxon>
        <taxon>Dorylinae</taxon>
        <taxon>Ooceraea</taxon>
    </lineage>
</organism>
<protein>
    <recommendedName>
        <fullName evidence="1">Phosphatidylinositol N-acetylglucosaminyltransferase subunit H conserved domain-containing protein</fullName>
    </recommendedName>
</protein>
<sequence>MSPNFPTRDLPTEVFFRNANGERLTLEDKGSTNPLSADNIVNFALRTEKHFNVNLCLTLLCAAAFVWSTTETSILFIVPVSILILQCKSFVSSIKQDTLLVVESIGVHIESKRGFGVFTSTSTEFLSWDTVEDILINEVVKGREERFKPAN</sequence>
<proteinExistence type="predicted"/>
<accession>A0A3L8D8G2</accession>
<reference evidence="2" key="2">
    <citation type="submission" date="2018-07" db="EMBL/GenBank/DDBJ databases">
        <authorList>
            <person name="Mckenzie S.K."/>
            <person name="Kronauer D.J.C."/>
        </authorList>
    </citation>
    <scope>NUCLEOTIDE SEQUENCE</scope>
    <source>
        <strain evidence="2">Clonal line C1</strain>
    </source>
</reference>
<dbReference type="Proteomes" id="UP000279307">
    <property type="component" value="Chromosome 11"/>
</dbReference>
<dbReference type="AlphaFoldDB" id="A0A3L8D8G2"/>
<dbReference type="Pfam" id="PF10181">
    <property type="entry name" value="PIG-H"/>
    <property type="match status" value="1"/>
</dbReference>
<dbReference type="EMBL" id="QOIP01000011">
    <property type="protein sequence ID" value="RLU16571.1"/>
    <property type="molecule type" value="Genomic_DNA"/>
</dbReference>
<reference evidence="2" key="1">
    <citation type="journal article" date="2018" name="Genome Res.">
        <title>The genomic architecture and molecular evolution of ant odorant receptors.</title>
        <authorList>
            <person name="McKenzie S.K."/>
            <person name="Kronauer D.J.C."/>
        </authorList>
    </citation>
    <scope>NUCLEOTIDE SEQUENCE [LARGE SCALE GENOMIC DNA]</scope>
    <source>
        <strain evidence="2">Clonal line C1</strain>
    </source>
</reference>
<gene>
    <name evidence="2" type="ORF">DMN91_010639</name>
</gene>
<comment type="caution">
    <text evidence="2">The sequence shown here is derived from an EMBL/GenBank/DDBJ whole genome shotgun (WGS) entry which is preliminary data.</text>
</comment>
<evidence type="ECO:0000313" key="2">
    <source>
        <dbReference type="EMBL" id="RLU16571.1"/>
    </source>
</evidence>
<name>A0A3L8D8G2_OOCBI</name>
<evidence type="ECO:0000259" key="1">
    <source>
        <dbReference type="Pfam" id="PF10181"/>
    </source>
</evidence>
<dbReference type="InterPro" id="IPR019328">
    <property type="entry name" value="PIGH-H_dom"/>
</dbReference>
<feature type="domain" description="Phosphatidylinositol N-acetylglucosaminyltransferase subunit H conserved" evidence="1">
    <location>
        <begin position="98"/>
        <end position="144"/>
    </location>
</feature>